<dbReference type="OrthoDB" id="9776324at2"/>
<feature type="transmembrane region" description="Helical" evidence="6">
    <location>
        <begin position="209"/>
        <end position="231"/>
    </location>
</feature>
<evidence type="ECO:0000256" key="2">
    <source>
        <dbReference type="ARBA" id="ARBA00010199"/>
    </source>
</evidence>
<dbReference type="InterPro" id="IPR002528">
    <property type="entry name" value="MATE_fam"/>
</dbReference>
<evidence type="ECO:0000256" key="5">
    <source>
        <dbReference type="ARBA" id="ARBA00023136"/>
    </source>
</evidence>
<gene>
    <name evidence="7" type="ORF">D7Z54_00025</name>
</gene>
<dbReference type="AlphaFoldDB" id="A0A3R9Q6Z9"/>
<feature type="transmembrane region" description="Helical" evidence="6">
    <location>
        <begin position="283"/>
        <end position="307"/>
    </location>
</feature>
<feature type="transmembrane region" description="Helical" evidence="6">
    <location>
        <begin position="419"/>
        <end position="440"/>
    </location>
</feature>
<feature type="transmembrane region" description="Helical" evidence="6">
    <location>
        <begin position="397"/>
        <end position="413"/>
    </location>
</feature>
<evidence type="ECO:0000256" key="1">
    <source>
        <dbReference type="ARBA" id="ARBA00004141"/>
    </source>
</evidence>
<comment type="subcellular location">
    <subcellularLocation>
        <location evidence="1">Membrane</location>
        <topology evidence="1">Multi-pass membrane protein</topology>
    </subcellularLocation>
</comment>
<keyword evidence="4 6" id="KW-1133">Transmembrane helix</keyword>
<dbReference type="GO" id="GO:0042910">
    <property type="term" value="F:xenobiotic transmembrane transporter activity"/>
    <property type="evidence" value="ECO:0007669"/>
    <property type="project" value="InterPro"/>
</dbReference>
<keyword evidence="8" id="KW-1185">Reference proteome</keyword>
<dbReference type="PANTHER" id="PTHR42893:SF46">
    <property type="entry name" value="PROTEIN DETOXIFICATION 44, CHLOROPLASTIC"/>
    <property type="match status" value="1"/>
</dbReference>
<comment type="similarity">
    <text evidence="2">Belongs to the multi antimicrobial extrusion (MATE) (TC 2.A.66.1) family.</text>
</comment>
<dbReference type="EMBL" id="RBVX01000001">
    <property type="protein sequence ID" value="RSL35005.1"/>
    <property type="molecule type" value="Genomic_DNA"/>
</dbReference>
<evidence type="ECO:0000256" key="3">
    <source>
        <dbReference type="ARBA" id="ARBA00022692"/>
    </source>
</evidence>
<feature type="transmembrane region" description="Helical" evidence="6">
    <location>
        <begin position="180"/>
        <end position="203"/>
    </location>
</feature>
<dbReference type="GO" id="GO:0015297">
    <property type="term" value="F:antiporter activity"/>
    <property type="evidence" value="ECO:0007669"/>
    <property type="project" value="InterPro"/>
</dbReference>
<dbReference type="PANTHER" id="PTHR42893">
    <property type="entry name" value="PROTEIN DETOXIFICATION 44, CHLOROPLASTIC-RELATED"/>
    <property type="match status" value="1"/>
</dbReference>
<evidence type="ECO:0000256" key="6">
    <source>
        <dbReference type="SAM" id="Phobius"/>
    </source>
</evidence>
<evidence type="ECO:0000256" key="4">
    <source>
        <dbReference type="ARBA" id="ARBA00022989"/>
    </source>
</evidence>
<feature type="transmembrane region" description="Helical" evidence="6">
    <location>
        <begin position="53"/>
        <end position="75"/>
    </location>
</feature>
<organism evidence="7 8">
    <name type="scientific">Salibacterium salarium</name>
    <dbReference type="NCBI Taxonomy" id="284579"/>
    <lineage>
        <taxon>Bacteria</taxon>
        <taxon>Bacillati</taxon>
        <taxon>Bacillota</taxon>
        <taxon>Bacilli</taxon>
        <taxon>Bacillales</taxon>
        <taxon>Bacillaceae</taxon>
    </lineage>
</organism>
<dbReference type="GO" id="GO:0005886">
    <property type="term" value="C:plasma membrane"/>
    <property type="evidence" value="ECO:0007669"/>
    <property type="project" value="TreeGrafter"/>
</dbReference>
<protein>
    <submittedName>
        <fullName evidence="7">MATE family efflux transporter</fullName>
    </submittedName>
</protein>
<feature type="transmembrane region" description="Helical" evidence="6">
    <location>
        <begin position="21"/>
        <end position="41"/>
    </location>
</feature>
<name>A0A3R9Q6Z9_9BACI</name>
<dbReference type="CDD" id="cd13136">
    <property type="entry name" value="MATE_DinF_like"/>
    <property type="match status" value="1"/>
</dbReference>
<feature type="transmembrane region" description="Helical" evidence="6">
    <location>
        <begin position="252"/>
        <end position="271"/>
    </location>
</feature>
<sequence>MSLQTSTYSSTMKTSLTNKQYMALALPIIISQMTTPLLGAVDTAVVGQLPNPIYIGGVAVGTLIFNTLYWVLIFLRVSTSGFTSQAHGANSQDEILYSLLRPVFIAMVIGSLFILFQEPIKWAAFWIIQPSPEVIEQAALYYDIRIWGAPFTLMSYAILGWLIGSSYVKLTVYLQTGMNVINILLDVAFVTGFNMGVAGVAIASLMAEIGVTLVGIFILIKLKLINIPSIHTLKNMFEKSVFIKMIKVNRDLFIRSICLLTVYTLFTSKGAQMGEVELAANAILFQIHFIMAYCLGGFGNASSILIGRAIGANDGRLFSDTLKISAKWGVLSGIVLTFLLFICSSFIYPLFTSNEQVLQSIMQYQGWLLLFPIVGFWGIILNGVFTGATEAAQIRNSFIISMIIFIVLLYVLTPSLGNHGLWIAFTIFTLSRSLVLGSYLPKLSKRLF</sequence>
<comment type="caution">
    <text evidence="7">The sequence shown here is derived from an EMBL/GenBank/DDBJ whole genome shotgun (WGS) entry which is preliminary data.</text>
</comment>
<proteinExistence type="inferred from homology"/>
<feature type="transmembrane region" description="Helical" evidence="6">
    <location>
        <begin position="367"/>
        <end position="385"/>
    </location>
</feature>
<dbReference type="RefSeq" id="WP_125553230.1">
    <property type="nucleotide sequence ID" value="NZ_RBVX01000001.1"/>
</dbReference>
<feature type="transmembrane region" description="Helical" evidence="6">
    <location>
        <begin position="328"/>
        <end position="347"/>
    </location>
</feature>
<dbReference type="NCBIfam" id="TIGR00797">
    <property type="entry name" value="matE"/>
    <property type="match status" value="1"/>
</dbReference>
<feature type="transmembrane region" description="Helical" evidence="6">
    <location>
        <begin position="95"/>
        <end position="116"/>
    </location>
</feature>
<keyword evidence="5 6" id="KW-0472">Membrane</keyword>
<dbReference type="InterPro" id="IPR044644">
    <property type="entry name" value="DinF-like"/>
</dbReference>
<feature type="transmembrane region" description="Helical" evidence="6">
    <location>
        <begin position="146"/>
        <end position="168"/>
    </location>
</feature>
<accession>A0A3R9Q6Z9</accession>
<dbReference type="Proteomes" id="UP000275076">
    <property type="component" value="Unassembled WGS sequence"/>
</dbReference>
<keyword evidence="3 6" id="KW-0812">Transmembrane</keyword>
<evidence type="ECO:0000313" key="8">
    <source>
        <dbReference type="Proteomes" id="UP000275076"/>
    </source>
</evidence>
<dbReference type="Pfam" id="PF01554">
    <property type="entry name" value="MatE"/>
    <property type="match status" value="2"/>
</dbReference>
<evidence type="ECO:0000313" key="7">
    <source>
        <dbReference type="EMBL" id="RSL35005.1"/>
    </source>
</evidence>
<reference evidence="7 8" key="1">
    <citation type="submission" date="2018-10" db="EMBL/GenBank/DDBJ databases">
        <title>Draft genome sequence of Bacillus salarius IM0101, isolated from a hypersaline soil in Inner Mongolia, China.</title>
        <authorList>
            <person name="Yamprayoonswat W."/>
            <person name="Boonvisut S."/>
            <person name="Jumpathong W."/>
            <person name="Sittihan S."/>
            <person name="Ruangsuj P."/>
            <person name="Wanthongcharoen S."/>
            <person name="Thongpramul N."/>
            <person name="Pimmason S."/>
            <person name="Yu B."/>
            <person name="Yasawong M."/>
        </authorList>
    </citation>
    <scope>NUCLEOTIDE SEQUENCE [LARGE SCALE GENOMIC DNA]</scope>
    <source>
        <strain evidence="7 8">IM0101</strain>
    </source>
</reference>